<proteinExistence type="predicted"/>
<dbReference type="RefSeq" id="WP_395759486.1">
    <property type="nucleotide sequence ID" value="NZ_CP109207.1"/>
</dbReference>
<name>A0ABZ1YEL3_9ACTN</name>
<gene>
    <name evidence="1" type="ORF">OIE82_27165</name>
</gene>
<sequence length="76" mass="8710">MELEITTVLVDQLYCGDTKLAGEIRQRVAKWGATNEDRARLRMSFEKKPDGPSEVPNEVLADVQMDEELYNRLRAV</sequence>
<dbReference type="Pfam" id="PF25673">
    <property type="entry name" value="Terminase_7"/>
    <property type="match status" value="1"/>
</dbReference>
<protein>
    <submittedName>
        <fullName evidence="1">Uncharacterized protein</fullName>
    </submittedName>
</protein>
<dbReference type="InterPro" id="IPR057972">
    <property type="entry name" value="Terminase_7"/>
</dbReference>
<reference evidence="1" key="1">
    <citation type="submission" date="2022-10" db="EMBL/GenBank/DDBJ databases">
        <title>The complete genomes of actinobacterial strains from the NBC collection.</title>
        <authorList>
            <person name="Joergensen T.S."/>
            <person name="Alvarez Arevalo M."/>
            <person name="Sterndorff E.B."/>
            <person name="Faurdal D."/>
            <person name="Vuksanovic O."/>
            <person name="Mourched A.-S."/>
            <person name="Charusanti P."/>
            <person name="Shaw S."/>
            <person name="Blin K."/>
            <person name="Weber T."/>
        </authorList>
    </citation>
    <scope>NUCLEOTIDE SEQUENCE [LARGE SCALE GENOMIC DNA]</scope>
    <source>
        <strain evidence="1">NBC 01686</strain>
    </source>
</reference>
<evidence type="ECO:0000313" key="1">
    <source>
        <dbReference type="EMBL" id="WUU56625.1"/>
    </source>
</evidence>
<dbReference type="EMBL" id="CP109207">
    <property type="protein sequence ID" value="WUU56625.1"/>
    <property type="molecule type" value="Genomic_DNA"/>
</dbReference>
<accession>A0ABZ1YEL3</accession>
<organism evidence="1">
    <name type="scientific">Streptomyces althioticus</name>
    <dbReference type="NCBI Taxonomy" id="83380"/>
    <lineage>
        <taxon>Bacteria</taxon>
        <taxon>Bacillati</taxon>
        <taxon>Actinomycetota</taxon>
        <taxon>Actinomycetes</taxon>
        <taxon>Kitasatosporales</taxon>
        <taxon>Streptomycetaceae</taxon>
        <taxon>Streptomyces</taxon>
        <taxon>Streptomyces althioticus group</taxon>
    </lineage>
</organism>